<organism evidence="8">
    <name type="scientific">Ixodes ricinus</name>
    <name type="common">Common tick</name>
    <name type="synonym">Acarus ricinus</name>
    <dbReference type="NCBI Taxonomy" id="34613"/>
    <lineage>
        <taxon>Eukaryota</taxon>
        <taxon>Metazoa</taxon>
        <taxon>Ecdysozoa</taxon>
        <taxon>Arthropoda</taxon>
        <taxon>Chelicerata</taxon>
        <taxon>Arachnida</taxon>
        <taxon>Acari</taxon>
        <taxon>Parasitiformes</taxon>
        <taxon>Ixodida</taxon>
        <taxon>Ixodoidea</taxon>
        <taxon>Ixodidae</taxon>
        <taxon>Ixodinae</taxon>
        <taxon>Ixodes</taxon>
    </lineage>
</organism>
<dbReference type="InterPro" id="IPR003038">
    <property type="entry name" value="DAD/Ost2"/>
</dbReference>
<name>A0A090XAZ9_IXORI</name>
<evidence type="ECO:0000256" key="4">
    <source>
        <dbReference type="ARBA" id="ARBA00022692"/>
    </source>
</evidence>
<dbReference type="Pfam" id="PF02109">
    <property type="entry name" value="DAD"/>
    <property type="match status" value="1"/>
</dbReference>
<keyword evidence="4" id="KW-0812">Transmembrane</keyword>
<reference evidence="8" key="1">
    <citation type="journal article" date="2015" name="PLoS Negl. Trop. Dis.">
        <title>Deep Sequencing Analysis of the Ixodes ricinus Haemocytome.</title>
        <authorList>
            <person name="Kotsyfakis M."/>
            <person name="Kopacek P."/>
            <person name="Franta Z."/>
            <person name="Pedra J.H."/>
            <person name="Ribeiro J.M."/>
        </authorList>
    </citation>
    <scope>NUCLEOTIDE SEQUENCE</scope>
</reference>
<accession>A0A090XAZ9</accession>
<dbReference type="UniPathway" id="UPA00378"/>
<evidence type="ECO:0000256" key="7">
    <source>
        <dbReference type="ARBA" id="ARBA00023136"/>
    </source>
</evidence>
<comment type="subcellular location">
    <subcellularLocation>
        <location evidence="1">Endoplasmic reticulum membrane</location>
        <topology evidence="1">Multi-pass membrane protein</topology>
    </subcellularLocation>
</comment>
<proteinExistence type="evidence at transcript level"/>
<evidence type="ECO:0000256" key="2">
    <source>
        <dbReference type="ARBA" id="ARBA00004922"/>
    </source>
</evidence>
<dbReference type="GO" id="GO:0008250">
    <property type="term" value="C:oligosaccharyltransferase complex"/>
    <property type="evidence" value="ECO:0007669"/>
    <property type="project" value="InterPro"/>
</dbReference>
<evidence type="ECO:0000256" key="1">
    <source>
        <dbReference type="ARBA" id="ARBA00004477"/>
    </source>
</evidence>
<comment type="similarity">
    <text evidence="3">Belongs to the DAD/OST2 family.</text>
</comment>
<protein>
    <submittedName>
        <fullName evidence="8">Putative defender against cell death</fullName>
    </submittedName>
</protein>
<dbReference type="AlphaFoldDB" id="A0A090XAZ9"/>
<evidence type="ECO:0000256" key="6">
    <source>
        <dbReference type="ARBA" id="ARBA00022989"/>
    </source>
</evidence>
<feature type="non-terminal residue" evidence="8">
    <location>
        <position position="1"/>
    </location>
</feature>
<evidence type="ECO:0000313" key="8">
    <source>
        <dbReference type="EMBL" id="JAC94131.1"/>
    </source>
</evidence>
<keyword evidence="5" id="KW-0256">Endoplasmic reticulum</keyword>
<sequence length="111" mass="12210">KRFSEEYTTSTPKKMEIIDAYLLYVPSSPGVVQFVYLTRQSTGAFPLQFVPVGLHHVRGVLRAWASCLAPSTANPPEQGAVLRSISSERAYADFIFVTRRLVISSSSTSIG</sequence>
<keyword evidence="6" id="KW-1133">Transmembrane helix</keyword>
<keyword evidence="7" id="KW-0472">Membrane</keyword>
<evidence type="ECO:0000256" key="3">
    <source>
        <dbReference type="ARBA" id="ARBA00009386"/>
    </source>
</evidence>
<evidence type="ECO:0000256" key="5">
    <source>
        <dbReference type="ARBA" id="ARBA00022824"/>
    </source>
</evidence>
<comment type="pathway">
    <text evidence="2">Protein modification; protein glycosylation.</text>
</comment>
<dbReference type="EMBL" id="GBIH01000579">
    <property type="protein sequence ID" value="JAC94131.1"/>
    <property type="molecule type" value="mRNA"/>
</dbReference>